<keyword evidence="5 7" id="KW-0472">Membrane</keyword>
<evidence type="ECO:0000256" key="5">
    <source>
        <dbReference type="ARBA" id="ARBA00023136"/>
    </source>
</evidence>
<keyword evidence="6 7" id="KW-0012">Acyltransferase</keyword>
<dbReference type="GO" id="GO:0016020">
    <property type="term" value="C:membrane"/>
    <property type="evidence" value="ECO:0007669"/>
    <property type="project" value="UniProtKB-SubCell"/>
</dbReference>
<dbReference type="PROSITE" id="PS50216">
    <property type="entry name" value="DHHC"/>
    <property type="match status" value="1"/>
</dbReference>
<keyword evidence="2 7" id="KW-0808">Transferase</keyword>
<dbReference type="AlphaFoldDB" id="A0A8J4PWI5"/>
<evidence type="ECO:0000256" key="2">
    <source>
        <dbReference type="ARBA" id="ARBA00022679"/>
    </source>
</evidence>
<evidence type="ECO:0000256" key="6">
    <source>
        <dbReference type="ARBA" id="ARBA00023315"/>
    </source>
</evidence>
<evidence type="ECO:0000313" key="10">
    <source>
        <dbReference type="Proteomes" id="UP000695562"/>
    </source>
</evidence>
<evidence type="ECO:0000256" key="1">
    <source>
        <dbReference type="ARBA" id="ARBA00004141"/>
    </source>
</evidence>
<dbReference type="PANTHER" id="PTHR12246">
    <property type="entry name" value="PALMITOYLTRANSFERASE ZDHHC16"/>
    <property type="match status" value="1"/>
</dbReference>
<gene>
    <name evidence="9" type="ORF">CYY_003352</name>
</gene>
<keyword evidence="4 7" id="KW-1133">Transmembrane helix</keyword>
<comment type="domain">
    <text evidence="7">The DHHC domain is required for palmitoyltransferase activity.</text>
</comment>
<evidence type="ECO:0000256" key="3">
    <source>
        <dbReference type="ARBA" id="ARBA00022692"/>
    </source>
</evidence>
<feature type="domain" description="Palmitoyltransferase DHHC" evidence="8">
    <location>
        <begin position="161"/>
        <end position="274"/>
    </location>
</feature>
<accession>A0A8J4PWI5</accession>
<evidence type="ECO:0000256" key="4">
    <source>
        <dbReference type="ARBA" id="ARBA00022989"/>
    </source>
</evidence>
<feature type="transmembrane region" description="Helical" evidence="7">
    <location>
        <begin position="90"/>
        <end position="112"/>
    </location>
</feature>
<comment type="subcellular location">
    <subcellularLocation>
        <location evidence="1">Membrane</location>
        <topology evidence="1">Multi-pass membrane protein</topology>
    </subcellularLocation>
</comment>
<dbReference type="InterPro" id="IPR039859">
    <property type="entry name" value="PFA4/ZDH16/20/ERF2-like"/>
</dbReference>
<feature type="transmembrane region" description="Helical" evidence="7">
    <location>
        <begin position="40"/>
        <end position="70"/>
    </location>
</feature>
<evidence type="ECO:0000259" key="8">
    <source>
        <dbReference type="Pfam" id="PF01529"/>
    </source>
</evidence>
<feature type="transmembrane region" description="Helical" evidence="7">
    <location>
        <begin position="244"/>
        <end position="268"/>
    </location>
</feature>
<feature type="transmembrane region" description="Helical" evidence="7">
    <location>
        <begin position="196"/>
        <end position="219"/>
    </location>
</feature>
<keyword evidence="10" id="KW-1185">Reference proteome</keyword>
<keyword evidence="3 7" id="KW-0812">Transmembrane</keyword>
<dbReference type="EC" id="2.3.1.225" evidence="7"/>
<evidence type="ECO:0000256" key="7">
    <source>
        <dbReference type="RuleBase" id="RU079119"/>
    </source>
</evidence>
<sequence length="325" mass="37795">MIDVFYIVVFAIIVILLPLVTDALNNLFPNAKIGRIAQEVVGFLLVFVIITLIFIAVFLWYSVFLPYYFIGKIDYYNVFDILAEPNKQPNALGLCCQLIFTLIMVSNVYYYYYQSITTNTWLPKISKKKQDDTLTSQQRETSLCSQCTESGNGGSGWSTLKKEKSHHCRICKRCVDTMDHHCPFISNCVGKANHHYFFLFLAWTCIGVLYACFMSYYPFRDCLLINDWDAGQISTCIALGNFNFIFICSCVVMAPLAVIILWQFYLLYTSTTTVYLLRTLKHSPSYSNYLKWLYTTFKQKGSISNFKSIFINWRFYNFILPYYLN</sequence>
<dbReference type="EMBL" id="AJWJ01000104">
    <property type="protein sequence ID" value="KAF2075323.1"/>
    <property type="molecule type" value="Genomic_DNA"/>
</dbReference>
<organism evidence="9 10">
    <name type="scientific">Polysphondylium violaceum</name>
    <dbReference type="NCBI Taxonomy" id="133409"/>
    <lineage>
        <taxon>Eukaryota</taxon>
        <taxon>Amoebozoa</taxon>
        <taxon>Evosea</taxon>
        <taxon>Eumycetozoa</taxon>
        <taxon>Dictyostelia</taxon>
        <taxon>Dictyosteliales</taxon>
        <taxon>Dictyosteliaceae</taxon>
        <taxon>Polysphondylium</taxon>
    </lineage>
</organism>
<dbReference type="Pfam" id="PF01529">
    <property type="entry name" value="DHHC"/>
    <property type="match status" value="1"/>
</dbReference>
<comment type="caution">
    <text evidence="9">The sequence shown here is derived from an EMBL/GenBank/DDBJ whole genome shotgun (WGS) entry which is preliminary data.</text>
</comment>
<dbReference type="OrthoDB" id="331948at2759"/>
<comment type="catalytic activity">
    <reaction evidence="7">
        <text>L-cysteinyl-[protein] + hexadecanoyl-CoA = S-hexadecanoyl-L-cysteinyl-[protein] + CoA</text>
        <dbReference type="Rhea" id="RHEA:36683"/>
        <dbReference type="Rhea" id="RHEA-COMP:10131"/>
        <dbReference type="Rhea" id="RHEA-COMP:11032"/>
        <dbReference type="ChEBI" id="CHEBI:29950"/>
        <dbReference type="ChEBI" id="CHEBI:57287"/>
        <dbReference type="ChEBI" id="CHEBI:57379"/>
        <dbReference type="ChEBI" id="CHEBI:74151"/>
        <dbReference type="EC" id="2.3.1.225"/>
    </reaction>
</comment>
<dbReference type="GO" id="GO:0019706">
    <property type="term" value="F:protein-cysteine S-palmitoyltransferase activity"/>
    <property type="evidence" value="ECO:0007669"/>
    <property type="project" value="UniProtKB-EC"/>
</dbReference>
<proteinExistence type="inferred from homology"/>
<reference evidence="9" key="1">
    <citation type="submission" date="2020-01" db="EMBL/GenBank/DDBJ databases">
        <title>Development of genomics and gene disruption for Polysphondylium violaceum indicates a role for the polyketide synthase stlB in stalk morphogenesis.</title>
        <authorList>
            <person name="Narita B."/>
            <person name="Kawabe Y."/>
            <person name="Kin K."/>
            <person name="Saito T."/>
            <person name="Gibbs R."/>
            <person name="Kuspa A."/>
            <person name="Muzny D."/>
            <person name="Queller D."/>
            <person name="Richards S."/>
            <person name="Strassman J."/>
            <person name="Sucgang R."/>
            <person name="Worley K."/>
            <person name="Schaap P."/>
        </authorList>
    </citation>
    <scope>NUCLEOTIDE SEQUENCE</scope>
    <source>
        <strain evidence="9">QSvi11</strain>
    </source>
</reference>
<comment type="similarity">
    <text evidence="7">Belongs to the DHHC palmitoyltransferase family.</text>
</comment>
<protein>
    <recommendedName>
        <fullName evidence="7">Palmitoyltransferase</fullName>
        <ecNumber evidence="7">2.3.1.225</ecNumber>
    </recommendedName>
</protein>
<evidence type="ECO:0000313" key="9">
    <source>
        <dbReference type="EMBL" id="KAF2075323.1"/>
    </source>
</evidence>
<feature type="transmembrane region" description="Helical" evidence="7">
    <location>
        <begin position="6"/>
        <end position="28"/>
    </location>
</feature>
<dbReference type="InterPro" id="IPR001594">
    <property type="entry name" value="Palmitoyltrfase_DHHC"/>
</dbReference>
<dbReference type="Proteomes" id="UP000695562">
    <property type="component" value="Unassembled WGS sequence"/>
</dbReference>
<name>A0A8J4PWI5_9MYCE</name>